<name>A0A317E334_9PROT</name>
<proteinExistence type="predicted"/>
<organism evidence="1 2">
    <name type="scientific">Zavarzinia aquatilis</name>
    <dbReference type="NCBI Taxonomy" id="2211142"/>
    <lineage>
        <taxon>Bacteria</taxon>
        <taxon>Pseudomonadati</taxon>
        <taxon>Pseudomonadota</taxon>
        <taxon>Alphaproteobacteria</taxon>
        <taxon>Rhodospirillales</taxon>
        <taxon>Zavarziniaceae</taxon>
        <taxon>Zavarzinia</taxon>
    </lineage>
</organism>
<evidence type="ECO:0000313" key="2">
    <source>
        <dbReference type="Proteomes" id="UP000245461"/>
    </source>
</evidence>
<evidence type="ECO:0008006" key="3">
    <source>
        <dbReference type="Google" id="ProtNLM"/>
    </source>
</evidence>
<dbReference type="AlphaFoldDB" id="A0A317E334"/>
<reference evidence="1 2" key="1">
    <citation type="submission" date="2018-05" db="EMBL/GenBank/DDBJ databases">
        <title>Zavarzinia sp. HR-AS.</title>
        <authorList>
            <person name="Lee Y."/>
            <person name="Jeon C.O."/>
        </authorList>
    </citation>
    <scope>NUCLEOTIDE SEQUENCE [LARGE SCALE GENOMIC DNA]</scope>
    <source>
        <strain evidence="1 2">HR-AS</strain>
    </source>
</reference>
<accession>A0A317E334</accession>
<evidence type="ECO:0000313" key="1">
    <source>
        <dbReference type="EMBL" id="PWR21399.1"/>
    </source>
</evidence>
<sequence length="105" mass="10969">MAKDTGKALNTGWDDIVLVCAKCERKLKGGFGPSGKKDLSKVLARALDEQGARIGVVETLCLDVCPRGGVTALLASRPGRFSVIREGTPVEDALAALDLDEAQSG</sequence>
<dbReference type="RefSeq" id="WP_109906566.1">
    <property type="nucleotide sequence ID" value="NZ_QGLE01000007.1"/>
</dbReference>
<dbReference type="Proteomes" id="UP000245461">
    <property type="component" value="Unassembled WGS sequence"/>
</dbReference>
<dbReference type="EMBL" id="QGLE01000007">
    <property type="protein sequence ID" value="PWR21399.1"/>
    <property type="molecule type" value="Genomic_DNA"/>
</dbReference>
<gene>
    <name evidence="1" type="ORF">DKG74_13275</name>
</gene>
<protein>
    <recommendedName>
        <fullName evidence="3">(2Fe-2S) ferredoxin domain-containing protein</fullName>
    </recommendedName>
</protein>
<keyword evidence="2" id="KW-1185">Reference proteome</keyword>
<comment type="caution">
    <text evidence="1">The sequence shown here is derived from an EMBL/GenBank/DDBJ whole genome shotgun (WGS) entry which is preliminary data.</text>
</comment>
<dbReference type="OrthoDB" id="7412671at2"/>